<organism evidence="2 3">
    <name type="scientific">[Clostridium] leptum DSM 753</name>
    <dbReference type="NCBI Taxonomy" id="428125"/>
    <lineage>
        <taxon>Bacteria</taxon>
        <taxon>Bacillati</taxon>
        <taxon>Bacillota</taxon>
        <taxon>Clostridia</taxon>
        <taxon>Eubacteriales</taxon>
        <taxon>Oscillospiraceae</taxon>
        <taxon>Oscillospiraceae incertae sedis</taxon>
    </lineage>
</organism>
<accession>A7VQV8</accession>
<name>A7VQV8_9FIRM</name>
<evidence type="ECO:0000256" key="1">
    <source>
        <dbReference type="SAM" id="MobiDB-lite"/>
    </source>
</evidence>
<reference evidence="2 3" key="2">
    <citation type="submission" date="2007-08" db="EMBL/GenBank/DDBJ databases">
        <authorList>
            <person name="Fulton L."/>
            <person name="Clifton S."/>
            <person name="Fulton B."/>
            <person name="Xu J."/>
            <person name="Minx P."/>
            <person name="Pepin K.H."/>
            <person name="Johnson M."/>
            <person name="Thiruvilangam P."/>
            <person name="Bhonagiri V."/>
            <person name="Nash W.E."/>
            <person name="Wang C."/>
            <person name="Mardis E.R."/>
            <person name="Wilson R.K."/>
        </authorList>
    </citation>
    <scope>NUCLEOTIDE SEQUENCE [LARGE SCALE GENOMIC DNA]</scope>
    <source>
        <strain evidence="2 3">DSM 753</strain>
    </source>
</reference>
<sequence length="36" mass="3877">MVRASAGFQYSIFNSAHGFPEANGTRGLEASRSRGF</sequence>
<reference evidence="2 3" key="1">
    <citation type="submission" date="2007-08" db="EMBL/GenBank/DDBJ databases">
        <title>Draft genome sequence of Clostridium leptum (DSM 753).</title>
        <authorList>
            <person name="Sudarsanam P."/>
            <person name="Ley R."/>
            <person name="Guruge J."/>
            <person name="Turnbaugh P.J."/>
            <person name="Mahowald M."/>
            <person name="Liep D."/>
            <person name="Gordon J."/>
        </authorList>
    </citation>
    <scope>NUCLEOTIDE SEQUENCE [LARGE SCALE GENOMIC DNA]</scope>
    <source>
        <strain evidence="2 3">DSM 753</strain>
    </source>
</reference>
<comment type="caution">
    <text evidence="2">The sequence shown here is derived from an EMBL/GenBank/DDBJ whole genome shotgun (WGS) entry which is preliminary data.</text>
</comment>
<proteinExistence type="predicted"/>
<evidence type="ECO:0000313" key="3">
    <source>
        <dbReference type="Proteomes" id="UP000003490"/>
    </source>
</evidence>
<dbReference type="AlphaFoldDB" id="A7VQV8"/>
<dbReference type="HOGENOM" id="CLU_3355446_0_0_9"/>
<gene>
    <name evidence="2" type="ORF">CLOLEP_00940</name>
</gene>
<protein>
    <submittedName>
        <fullName evidence="2">Uncharacterized protein</fullName>
    </submittedName>
</protein>
<dbReference type="Proteomes" id="UP000003490">
    <property type="component" value="Unassembled WGS sequence"/>
</dbReference>
<feature type="region of interest" description="Disordered" evidence="1">
    <location>
        <begin position="16"/>
        <end position="36"/>
    </location>
</feature>
<evidence type="ECO:0000313" key="2">
    <source>
        <dbReference type="EMBL" id="EDO62080.1"/>
    </source>
</evidence>
<dbReference type="EMBL" id="ABCB02000016">
    <property type="protein sequence ID" value="EDO62080.1"/>
    <property type="molecule type" value="Genomic_DNA"/>
</dbReference>